<dbReference type="GO" id="GO:0016036">
    <property type="term" value="P:cellular response to phosphate starvation"/>
    <property type="evidence" value="ECO:0007669"/>
    <property type="project" value="TreeGrafter"/>
</dbReference>
<dbReference type="PRINTS" id="PR00344">
    <property type="entry name" value="BCTRLSENSOR"/>
</dbReference>
<comment type="subcellular location">
    <subcellularLocation>
        <location evidence="2">Cell membrane</location>
        <topology evidence="2">Multi-pass membrane protein</topology>
    </subcellularLocation>
</comment>
<evidence type="ECO:0000256" key="9">
    <source>
        <dbReference type="ARBA" id="ARBA00022777"/>
    </source>
</evidence>
<dbReference type="PANTHER" id="PTHR45453">
    <property type="entry name" value="PHOSPHATE REGULON SENSOR PROTEIN PHOR"/>
    <property type="match status" value="1"/>
</dbReference>
<dbReference type="CDD" id="cd00082">
    <property type="entry name" value="HisKA"/>
    <property type="match status" value="1"/>
</dbReference>
<evidence type="ECO:0000256" key="5">
    <source>
        <dbReference type="ARBA" id="ARBA00022553"/>
    </source>
</evidence>
<accession>A0A4R2RUK6</accession>
<name>A0A4R2RUK6_9BACL</name>
<keyword evidence="6" id="KW-0808">Transferase</keyword>
<feature type="domain" description="Histidine kinase" evidence="15">
    <location>
        <begin position="127"/>
        <end position="333"/>
    </location>
</feature>
<keyword evidence="4" id="KW-1003">Cell membrane</keyword>
<keyword evidence="5" id="KW-0597">Phosphoprotein</keyword>
<evidence type="ECO:0000256" key="10">
    <source>
        <dbReference type="ARBA" id="ARBA00022840"/>
    </source>
</evidence>
<dbReference type="Pfam" id="PF02518">
    <property type="entry name" value="HATPase_c"/>
    <property type="match status" value="1"/>
</dbReference>
<keyword evidence="9 16" id="KW-0418">Kinase</keyword>
<dbReference type="InterPro" id="IPR004358">
    <property type="entry name" value="Sig_transdc_His_kin-like_C"/>
</dbReference>
<keyword evidence="13 14" id="KW-0472">Membrane</keyword>
<evidence type="ECO:0000256" key="11">
    <source>
        <dbReference type="ARBA" id="ARBA00022989"/>
    </source>
</evidence>
<feature type="transmembrane region" description="Helical" evidence="14">
    <location>
        <begin position="41"/>
        <end position="61"/>
    </location>
</feature>
<dbReference type="EMBL" id="SLXV01000021">
    <property type="protein sequence ID" value="TCP67064.1"/>
    <property type="molecule type" value="Genomic_DNA"/>
</dbReference>
<dbReference type="Gene3D" id="3.30.565.10">
    <property type="entry name" value="Histidine kinase-like ATPase, C-terminal domain"/>
    <property type="match status" value="1"/>
</dbReference>
<evidence type="ECO:0000256" key="4">
    <source>
        <dbReference type="ARBA" id="ARBA00022475"/>
    </source>
</evidence>
<evidence type="ECO:0000256" key="12">
    <source>
        <dbReference type="ARBA" id="ARBA00023012"/>
    </source>
</evidence>
<dbReference type="PANTHER" id="PTHR45453:SF2">
    <property type="entry name" value="HISTIDINE KINASE"/>
    <property type="match status" value="1"/>
</dbReference>
<protein>
    <recommendedName>
        <fullName evidence="3">histidine kinase</fullName>
        <ecNumber evidence="3">2.7.13.3</ecNumber>
    </recommendedName>
</protein>
<gene>
    <name evidence="16" type="ORF">EDD57_1215</name>
</gene>
<evidence type="ECO:0000256" key="7">
    <source>
        <dbReference type="ARBA" id="ARBA00022692"/>
    </source>
</evidence>
<dbReference type="GO" id="GO:0005886">
    <property type="term" value="C:plasma membrane"/>
    <property type="evidence" value="ECO:0007669"/>
    <property type="project" value="UniProtKB-SubCell"/>
</dbReference>
<evidence type="ECO:0000256" key="8">
    <source>
        <dbReference type="ARBA" id="ARBA00022741"/>
    </source>
</evidence>
<keyword evidence="10" id="KW-0067">ATP-binding</keyword>
<evidence type="ECO:0000256" key="13">
    <source>
        <dbReference type="ARBA" id="ARBA00023136"/>
    </source>
</evidence>
<dbReference type="GO" id="GO:0004721">
    <property type="term" value="F:phosphoprotein phosphatase activity"/>
    <property type="evidence" value="ECO:0007669"/>
    <property type="project" value="TreeGrafter"/>
</dbReference>
<sequence>MGEWAGDMRLFIRDHLSLIIFNAIQLFFVLSIYWLDGYRNHLTALYSVFFGFFLLTIYLFFRYITNRSIYRRLSNPFHNWDEFVLTRNWSPLAKAIQTLLRAQYRFYQEKIRRYESKQEQHLTFINQWVHQMKTPLSVIHLTLKGKIDPIFESIREEADRMEKGLETILYVSRLDVFEQDFHVERIPLHSLVSRVIHDNKRSFIRNDVYPNNRIDENIIVESDAKWLSFMIGQITINAIRYSAGTGEKIEFSSYRRGKNLVLEVRDYGIGIPTRDQKRVFDPYFTGENGRKYRESTGMGLYLVKEVCNKLHHGVELESTAGKGTMVRIVFHLL</sequence>
<dbReference type="InterPro" id="IPR003594">
    <property type="entry name" value="HATPase_dom"/>
</dbReference>
<dbReference type="PROSITE" id="PS50109">
    <property type="entry name" value="HIS_KIN"/>
    <property type="match status" value="1"/>
</dbReference>
<keyword evidence="11 14" id="KW-1133">Transmembrane helix</keyword>
<dbReference type="InterPro" id="IPR050351">
    <property type="entry name" value="BphY/WalK/GraS-like"/>
</dbReference>
<dbReference type="SMART" id="SM00387">
    <property type="entry name" value="HATPase_c"/>
    <property type="match status" value="1"/>
</dbReference>
<feature type="transmembrane region" description="Helical" evidence="14">
    <location>
        <begin position="16"/>
        <end position="35"/>
    </location>
</feature>
<evidence type="ECO:0000256" key="1">
    <source>
        <dbReference type="ARBA" id="ARBA00000085"/>
    </source>
</evidence>
<keyword evidence="12" id="KW-0902">Two-component regulatory system</keyword>
<evidence type="ECO:0000256" key="3">
    <source>
        <dbReference type="ARBA" id="ARBA00012438"/>
    </source>
</evidence>
<dbReference type="Proteomes" id="UP000294746">
    <property type="component" value="Unassembled WGS sequence"/>
</dbReference>
<dbReference type="GO" id="GO:0005524">
    <property type="term" value="F:ATP binding"/>
    <property type="evidence" value="ECO:0007669"/>
    <property type="project" value="UniProtKB-KW"/>
</dbReference>
<proteinExistence type="predicted"/>
<reference evidence="16 17" key="1">
    <citation type="submission" date="2019-03" db="EMBL/GenBank/DDBJ databases">
        <title>Genomic Encyclopedia of Type Strains, Phase IV (KMG-IV): sequencing the most valuable type-strain genomes for metagenomic binning, comparative biology and taxonomic classification.</title>
        <authorList>
            <person name="Goeker M."/>
        </authorList>
    </citation>
    <scope>NUCLEOTIDE SEQUENCE [LARGE SCALE GENOMIC DNA]</scope>
    <source>
        <strain evidence="16 17">DSM 46831</strain>
    </source>
</reference>
<dbReference type="AlphaFoldDB" id="A0A4R2RUK6"/>
<dbReference type="SUPFAM" id="SSF55874">
    <property type="entry name" value="ATPase domain of HSP90 chaperone/DNA topoisomerase II/histidine kinase"/>
    <property type="match status" value="1"/>
</dbReference>
<evidence type="ECO:0000259" key="15">
    <source>
        <dbReference type="PROSITE" id="PS50109"/>
    </source>
</evidence>
<dbReference type="Pfam" id="PF00512">
    <property type="entry name" value="HisKA"/>
    <property type="match status" value="1"/>
</dbReference>
<dbReference type="SUPFAM" id="SSF47384">
    <property type="entry name" value="Homodimeric domain of signal transducing histidine kinase"/>
    <property type="match status" value="1"/>
</dbReference>
<organism evidence="16 17">
    <name type="scientific">Baia soyae</name>
    <dbReference type="NCBI Taxonomy" id="1544746"/>
    <lineage>
        <taxon>Bacteria</taxon>
        <taxon>Bacillati</taxon>
        <taxon>Bacillota</taxon>
        <taxon>Bacilli</taxon>
        <taxon>Bacillales</taxon>
        <taxon>Thermoactinomycetaceae</taxon>
        <taxon>Baia</taxon>
    </lineage>
</organism>
<dbReference type="InterPro" id="IPR036890">
    <property type="entry name" value="HATPase_C_sf"/>
</dbReference>
<comment type="catalytic activity">
    <reaction evidence="1">
        <text>ATP + protein L-histidine = ADP + protein N-phospho-L-histidine.</text>
        <dbReference type="EC" id="2.7.13.3"/>
    </reaction>
</comment>
<keyword evidence="7 14" id="KW-0812">Transmembrane</keyword>
<dbReference type="FunFam" id="3.30.565.10:FF:000057">
    <property type="entry name" value="Sensor histidine kinase"/>
    <property type="match status" value="1"/>
</dbReference>
<dbReference type="GO" id="GO:0000155">
    <property type="term" value="F:phosphorelay sensor kinase activity"/>
    <property type="evidence" value="ECO:0007669"/>
    <property type="project" value="InterPro"/>
</dbReference>
<evidence type="ECO:0000256" key="6">
    <source>
        <dbReference type="ARBA" id="ARBA00022679"/>
    </source>
</evidence>
<keyword evidence="17" id="KW-1185">Reference proteome</keyword>
<dbReference type="InterPro" id="IPR005467">
    <property type="entry name" value="His_kinase_dom"/>
</dbReference>
<dbReference type="SMART" id="SM00388">
    <property type="entry name" value="HisKA"/>
    <property type="match status" value="1"/>
</dbReference>
<comment type="caution">
    <text evidence="16">The sequence shown here is derived from an EMBL/GenBank/DDBJ whole genome shotgun (WGS) entry which is preliminary data.</text>
</comment>
<keyword evidence="8" id="KW-0547">Nucleotide-binding</keyword>
<dbReference type="EC" id="2.7.13.3" evidence="3"/>
<evidence type="ECO:0000256" key="2">
    <source>
        <dbReference type="ARBA" id="ARBA00004651"/>
    </source>
</evidence>
<dbReference type="InterPro" id="IPR036097">
    <property type="entry name" value="HisK_dim/P_sf"/>
</dbReference>
<evidence type="ECO:0000313" key="16">
    <source>
        <dbReference type="EMBL" id="TCP67064.1"/>
    </source>
</evidence>
<dbReference type="InterPro" id="IPR003661">
    <property type="entry name" value="HisK_dim/P_dom"/>
</dbReference>
<evidence type="ECO:0000256" key="14">
    <source>
        <dbReference type="SAM" id="Phobius"/>
    </source>
</evidence>
<evidence type="ECO:0000313" key="17">
    <source>
        <dbReference type="Proteomes" id="UP000294746"/>
    </source>
</evidence>